<proteinExistence type="predicted"/>
<dbReference type="InParanoid" id="A0A369JXI1"/>
<sequence length="273" mass="30574">MNVSNAMVRSTLDHQLWEPVVGPPGSMVPERASARIHRGDFLHLPYLSGTNVNEGTFFSTTLLGLRLSRSAPDRAFDTFISAAIVDNSTITDDKLAQLRAMYLVNEPSMGSPFKTGDSLFDRAAAWYTDHIFLAPQRLLFENAASKQKVEYIPGNNRTLGVFHASELELLFGPIKAAAQVETKLANTMLDFYINFVNDLNPGANWPPYTPQSKNVMQFLRNNVTVITDGLLFHRPGLSLFLTHVFFAFGLESGKNWFHERRESASRVSKMMLT</sequence>
<dbReference type="Proteomes" id="UP000076154">
    <property type="component" value="Unassembled WGS sequence"/>
</dbReference>
<gene>
    <name evidence="2" type="primary">LIP1_1</name>
    <name evidence="2" type="ORF">Hypma_006355</name>
</gene>
<dbReference type="Pfam" id="PF00135">
    <property type="entry name" value="COesterase"/>
    <property type="match status" value="1"/>
</dbReference>
<comment type="caution">
    <text evidence="2">The sequence shown here is derived from an EMBL/GenBank/DDBJ whole genome shotgun (WGS) entry which is preliminary data.</text>
</comment>
<accession>A0A369JXI1</accession>
<dbReference type="InterPro" id="IPR002018">
    <property type="entry name" value="CarbesteraseB"/>
</dbReference>
<dbReference type="Gene3D" id="3.40.50.1820">
    <property type="entry name" value="alpha/beta hydrolase"/>
    <property type="match status" value="1"/>
</dbReference>
<evidence type="ECO:0000259" key="1">
    <source>
        <dbReference type="Pfam" id="PF00135"/>
    </source>
</evidence>
<evidence type="ECO:0000313" key="3">
    <source>
        <dbReference type="Proteomes" id="UP000076154"/>
    </source>
</evidence>
<keyword evidence="3" id="KW-1185">Reference proteome</keyword>
<dbReference type="OrthoDB" id="3027624at2759"/>
<dbReference type="InterPro" id="IPR050309">
    <property type="entry name" value="Type-B_Carboxylest/Lipase"/>
</dbReference>
<feature type="domain" description="Carboxylesterase type B" evidence="1">
    <location>
        <begin position="8"/>
        <end position="223"/>
    </location>
</feature>
<evidence type="ECO:0000313" key="2">
    <source>
        <dbReference type="EMBL" id="RDB25930.1"/>
    </source>
</evidence>
<dbReference type="AlphaFoldDB" id="A0A369JXI1"/>
<dbReference type="InterPro" id="IPR029058">
    <property type="entry name" value="AB_hydrolase_fold"/>
</dbReference>
<reference evidence="2" key="1">
    <citation type="submission" date="2018-04" db="EMBL/GenBank/DDBJ databases">
        <title>Whole genome sequencing of Hypsizygus marmoreus.</title>
        <authorList>
            <person name="Choi I.-G."/>
            <person name="Min B."/>
            <person name="Kim J.-G."/>
            <person name="Kim S."/>
            <person name="Oh Y.-L."/>
            <person name="Kong W.-S."/>
            <person name="Park H."/>
            <person name="Jeong J."/>
            <person name="Song E.-S."/>
        </authorList>
    </citation>
    <scope>NUCLEOTIDE SEQUENCE [LARGE SCALE GENOMIC DNA]</scope>
    <source>
        <strain evidence="2">51987-8</strain>
    </source>
</reference>
<protein>
    <submittedName>
        <fullName evidence="2">Lipase 1</fullName>
    </submittedName>
</protein>
<name>A0A369JXI1_HYPMA</name>
<dbReference type="EMBL" id="LUEZ02000040">
    <property type="protein sequence ID" value="RDB25930.1"/>
    <property type="molecule type" value="Genomic_DNA"/>
</dbReference>
<dbReference type="PANTHER" id="PTHR11559">
    <property type="entry name" value="CARBOXYLESTERASE"/>
    <property type="match status" value="1"/>
</dbReference>
<organism evidence="2 3">
    <name type="scientific">Hypsizygus marmoreus</name>
    <name type="common">White beech mushroom</name>
    <name type="synonym">Agaricus marmoreus</name>
    <dbReference type="NCBI Taxonomy" id="39966"/>
    <lineage>
        <taxon>Eukaryota</taxon>
        <taxon>Fungi</taxon>
        <taxon>Dikarya</taxon>
        <taxon>Basidiomycota</taxon>
        <taxon>Agaricomycotina</taxon>
        <taxon>Agaricomycetes</taxon>
        <taxon>Agaricomycetidae</taxon>
        <taxon>Agaricales</taxon>
        <taxon>Tricholomatineae</taxon>
        <taxon>Lyophyllaceae</taxon>
        <taxon>Hypsizygus</taxon>
    </lineage>
</organism>
<dbReference type="SUPFAM" id="SSF53474">
    <property type="entry name" value="alpha/beta-Hydrolases"/>
    <property type="match status" value="1"/>
</dbReference>